<dbReference type="PANTHER" id="PTHR21237:SF23">
    <property type="entry name" value="GRPE PROTEIN HOMOLOG, MITOCHONDRIAL"/>
    <property type="match status" value="1"/>
</dbReference>
<dbReference type="EMBL" id="JABDJR010000008">
    <property type="protein sequence ID" value="NNF05187.1"/>
    <property type="molecule type" value="Genomic_DNA"/>
</dbReference>
<reference evidence="15 16" key="1">
    <citation type="submission" date="2020-03" db="EMBL/GenBank/DDBJ databases">
        <title>Metabolic flexibility allows generalist bacteria to become dominant in a frequently disturbed ecosystem.</title>
        <authorList>
            <person name="Chen Y.-J."/>
            <person name="Leung P.M."/>
            <person name="Bay S.K."/>
            <person name="Hugenholtz P."/>
            <person name="Kessler A.J."/>
            <person name="Shelley G."/>
            <person name="Waite D.W."/>
            <person name="Cook P.L."/>
            <person name="Greening C."/>
        </authorList>
    </citation>
    <scope>NUCLEOTIDE SEQUENCE [LARGE SCALE GENOMIC DNA]</scope>
    <source>
        <strain evidence="15">SS_bin_28</strain>
    </source>
</reference>
<evidence type="ECO:0000256" key="10">
    <source>
        <dbReference type="HAMAP-Rule" id="MF_01151"/>
    </source>
</evidence>
<evidence type="ECO:0000256" key="4">
    <source>
        <dbReference type="ARBA" id="ARBA00022490"/>
    </source>
</evidence>
<keyword evidence="5 10" id="KW-0346">Stress response</keyword>
<dbReference type="GO" id="GO:0042803">
    <property type="term" value="F:protein homodimerization activity"/>
    <property type="evidence" value="ECO:0007669"/>
    <property type="project" value="InterPro"/>
</dbReference>
<comment type="caution">
    <text evidence="15">The sequence shown here is derived from an EMBL/GenBank/DDBJ whole genome shotgun (WGS) entry which is preliminary data.</text>
</comment>
<dbReference type="SUPFAM" id="SSF58014">
    <property type="entry name" value="Coiled-coil domain of nucleotide exchange factor GrpE"/>
    <property type="match status" value="1"/>
</dbReference>
<evidence type="ECO:0000313" key="16">
    <source>
        <dbReference type="Proteomes" id="UP000547674"/>
    </source>
</evidence>
<dbReference type="FunFam" id="2.30.22.10:FF:000001">
    <property type="entry name" value="Protein GrpE"/>
    <property type="match status" value="1"/>
</dbReference>
<protein>
    <recommendedName>
        <fullName evidence="8 10">Protein GrpE</fullName>
    </recommendedName>
    <alternativeName>
        <fullName evidence="9 10">HSP-70 cofactor</fullName>
    </alternativeName>
</protein>
<dbReference type="GO" id="GO:0006457">
    <property type="term" value="P:protein folding"/>
    <property type="evidence" value="ECO:0007669"/>
    <property type="project" value="InterPro"/>
</dbReference>
<evidence type="ECO:0000256" key="13">
    <source>
        <dbReference type="SAM" id="Coils"/>
    </source>
</evidence>
<organism evidence="15 16">
    <name type="scientific">Eiseniibacteriota bacterium</name>
    <dbReference type="NCBI Taxonomy" id="2212470"/>
    <lineage>
        <taxon>Bacteria</taxon>
        <taxon>Candidatus Eiseniibacteriota</taxon>
    </lineage>
</organism>
<keyword evidence="6 10" id="KW-0143">Chaperone</keyword>
<comment type="subcellular location">
    <subcellularLocation>
        <location evidence="1 10">Cytoplasm</location>
    </subcellularLocation>
</comment>
<dbReference type="GO" id="GO:0051082">
    <property type="term" value="F:unfolded protein binding"/>
    <property type="evidence" value="ECO:0007669"/>
    <property type="project" value="TreeGrafter"/>
</dbReference>
<dbReference type="Gene3D" id="2.30.22.10">
    <property type="entry name" value="Head domain of nucleotide exchange factor GrpE"/>
    <property type="match status" value="1"/>
</dbReference>
<evidence type="ECO:0000313" key="15">
    <source>
        <dbReference type="EMBL" id="NNF05187.1"/>
    </source>
</evidence>
<dbReference type="Proteomes" id="UP000547674">
    <property type="component" value="Unassembled WGS sequence"/>
</dbReference>
<dbReference type="CDD" id="cd00446">
    <property type="entry name" value="GrpE"/>
    <property type="match status" value="1"/>
</dbReference>
<evidence type="ECO:0000256" key="1">
    <source>
        <dbReference type="ARBA" id="ARBA00004496"/>
    </source>
</evidence>
<dbReference type="PANTHER" id="PTHR21237">
    <property type="entry name" value="GRPE PROTEIN"/>
    <property type="match status" value="1"/>
</dbReference>
<dbReference type="InterPro" id="IPR009012">
    <property type="entry name" value="GrpE_head"/>
</dbReference>
<evidence type="ECO:0000256" key="5">
    <source>
        <dbReference type="ARBA" id="ARBA00023016"/>
    </source>
</evidence>
<name>A0A7Y2E6A7_UNCEI</name>
<evidence type="ECO:0000256" key="6">
    <source>
        <dbReference type="ARBA" id="ARBA00023186"/>
    </source>
</evidence>
<dbReference type="AlphaFoldDB" id="A0A7Y2E6A7"/>
<dbReference type="HAMAP" id="MF_01151">
    <property type="entry name" value="GrpE"/>
    <property type="match status" value="1"/>
</dbReference>
<dbReference type="InterPro" id="IPR013805">
    <property type="entry name" value="GrpE_CC"/>
</dbReference>
<dbReference type="GO" id="GO:0051087">
    <property type="term" value="F:protein-folding chaperone binding"/>
    <property type="evidence" value="ECO:0007669"/>
    <property type="project" value="InterPro"/>
</dbReference>
<dbReference type="InterPro" id="IPR000740">
    <property type="entry name" value="GrpE"/>
</dbReference>
<feature type="compositionally biased region" description="Basic and acidic residues" evidence="14">
    <location>
        <begin position="22"/>
        <end position="31"/>
    </location>
</feature>
<dbReference type="GO" id="GO:0000774">
    <property type="term" value="F:adenyl-nucleotide exchange factor activity"/>
    <property type="evidence" value="ECO:0007669"/>
    <property type="project" value="InterPro"/>
</dbReference>
<dbReference type="Gene3D" id="3.90.20.20">
    <property type="match status" value="1"/>
</dbReference>
<dbReference type="Pfam" id="PF01025">
    <property type="entry name" value="GrpE"/>
    <property type="match status" value="1"/>
</dbReference>
<comment type="function">
    <text evidence="7 10 11">Participates actively in the response to hyperosmotic and heat shock by preventing the aggregation of stress-denatured proteins, in association with DnaK and GrpE. It is the nucleotide exchange factor for DnaK and may function as a thermosensor. Unfolded proteins bind initially to DnaJ; upon interaction with the DnaJ-bound protein, DnaK hydrolyzes its bound ATP, resulting in the formation of a stable complex. GrpE releases ADP from DnaK; ATP binding to DnaK triggers the release of the substrate protein, thus completing the reaction cycle. Several rounds of ATP-dependent interactions between DnaJ, DnaK and GrpE are required for fully efficient folding.</text>
</comment>
<evidence type="ECO:0000256" key="7">
    <source>
        <dbReference type="ARBA" id="ARBA00053401"/>
    </source>
</evidence>
<dbReference type="GO" id="GO:0005737">
    <property type="term" value="C:cytoplasm"/>
    <property type="evidence" value="ECO:0007669"/>
    <property type="project" value="UniProtKB-SubCell"/>
</dbReference>
<evidence type="ECO:0000256" key="14">
    <source>
        <dbReference type="SAM" id="MobiDB-lite"/>
    </source>
</evidence>
<evidence type="ECO:0000256" key="2">
    <source>
        <dbReference type="ARBA" id="ARBA00009054"/>
    </source>
</evidence>
<dbReference type="PRINTS" id="PR00773">
    <property type="entry name" value="GRPEPROTEIN"/>
</dbReference>
<feature type="region of interest" description="Disordered" evidence="14">
    <location>
        <begin position="1"/>
        <end position="36"/>
    </location>
</feature>
<comment type="subunit">
    <text evidence="3 10">Homodimer.</text>
</comment>
<keyword evidence="13" id="KW-0175">Coiled coil</keyword>
<evidence type="ECO:0000256" key="12">
    <source>
        <dbReference type="RuleBase" id="RU004478"/>
    </source>
</evidence>
<feature type="coiled-coil region" evidence="13">
    <location>
        <begin position="41"/>
        <end position="122"/>
    </location>
</feature>
<evidence type="ECO:0000256" key="11">
    <source>
        <dbReference type="RuleBase" id="RU000639"/>
    </source>
</evidence>
<evidence type="ECO:0000256" key="8">
    <source>
        <dbReference type="ARBA" id="ARBA00072274"/>
    </source>
</evidence>
<comment type="similarity">
    <text evidence="2 10 12">Belongs to the GrpE family.</text>
</comment>
<dbReference type="SUPFAM" id="SSF51064">
    <property type="entry name" value="Head domain of nucleotide exchange factor GrpE"/>
    <property type="match status" value="1"/>
</dbReference>
<evidence type="ECO:0000256" key="9">
    <source>
        <dbReference type="ARBA" id="ARBA00076414"/>
    </source>
</evidence>
<sequence>MTAKDSKKTISIPIQSDEDVEAKETMAKPDNEDAFSEEDVLRDAEVAAEALAEAAAAAEAEKPEVEDPVGHLQRLQAEFDNYRKRTVRERGETVARAQAQVVEQLLPALDDLERALESIEDKDSPLAQGFVLVGEKLHKTLQSLGVEKIDSVGEVFDPNFHEALLTEPVAPEHVGKVIDELVVGYRLKDRVIRPARVKVGMENPEDA</sequence>
<keyword evidence="4 10" id="KW-0963">Cytoplasm</keyword>
<proteinExistence type="inferred from homology"/>
<evidence type="ECO:0000256" key="3">
    <source>
        <dbReference type="ARBA" id="ARBA00011738"/>
    </source>
</evidence>
<gene>
    <name evidence="10" type="primary">grpE</name>
    <name evidence="15" type="ORF">HKN21_00370</name>
</gene>
<accession>A0A7Y2E6A7</accession>
<dbReference type="PROSITE" id="PS01071">
    <property type="entry name" value="GRPE"/>
    <property type="match status" value="1"/>
</dbReference>